<dbReference type="GO" id="GO:0000070">
    <property type="term" value="P:mitotic sister chromatid segregation"/>
    <property type="evidence" value="ECO:0007669"/>
    <property type="project" value="InterPro"/>
</dbReference>
<reference evidence="1 2" key="1">
    <citation type="journal article" date="2019" name="BMC Genomics">
        <title>Chromosome level assembly and comparative genome analysis confirm lager-brewing yeasts originated from a single hybridization.</title>
        <authorList>
            <person name="Salazar A.N."/>
            <person name="Gorter de Vries A.R."/>
            <person name="van den Broek M."/>
            <person name="Brouwers N."/>
            <person name="de la Torre Cortes P."/>
            <person name="Kuijpers N.G.A."/>
            <person name="Daran J.G."/>
            <person name="Abeel T."/>
        </authorList>
    </citation>
    <scope>NUCLEOTIDE SEQUENCE [LARGE SCALE GENOMIC DNA]</scope>
    <source>
        <strain evidence="1 2">CBS 1483</strain>
    </source>
</reference>
<gene>
    <name evidence="1" type="primary">NSL1_2</name>
    <name evidence="1" type="ORF">GRS66_010917</name>
</gene>
<dbReference type="InterPro" id="IPR013950">
    <property type="entry name" value="Mis14/Nsl1"/>
</dbReference>
<dbReference type="EMBL" id="CP049013">
    <property type="protein sequence ID" value="QID88208.1"/>
    <property type="molecule type" value="Genomic_DNA"/>
</dbReference>
<evidence type="ECO:0000313" key="2">
    <source>
        <dbReference type="Proteomes" id="UP000501346"/>
    </source>
</evidence>
<dbReference type="PANTHER" id="PTHR31749">
    <property type="entry name" value="KINETOCHORE-ASSOCIATED PROTEIN NSL1 HOMOLOG"/>
    <property type="match status" value="1"/>
</dbReference>
<organism evidence="1 2">
    <name type="scientific">Saccharomyces pastorianus</name>
    <name type="common">Lager yeast</name>
    <name type="synonym">Saccharomyces cerevisiae x Saccharomyces eubayanus</name>
    <dbReference type="NCBI Taxonomy" id="27292"/>
    <lineage>
        <taxon>Eukaryota</taxon>
        <taxon>Fungi</taxon>
        <taxon>Dikarya</taxon>
        <taxon>Ascomycota</taxon>
        <taxon>Saccharomycotina</taxon>
        <taxon>Saccharomycetes</taxon>
        <taxon>Saccharomycetales</taxon>
        <taxon>Saccharomycetaceae</taxon>
        <taxon>Saccharomyces</taxon>
    </lineage>
</organism>
<name>A0A6C1EFM4_SACPS</name>
<dbReference type="PANTHER" id="PTHR31749:SF3">
    <property type="entry name" value="KINETOCHORE-ASSOCIATED PROTEIN NSL1 HOMOLOG"/>
    <property type="match status" value="1"/>
</dbReference>
<dbReference type="OrthoDB" id="2135762at2759"/>
<accession>A0A6C1EFM4</accession>
<dbReference type="Proteomes" id="UP000501346">
    <property type="component" value="Chromosome SeXVI"/>
</dbReference>
<dbReference type="Pfam" id="PF08641">
    <property type="entry name" value="Mis14"/>
    <property type="match status" value="1"/>
</dbReference>
<sequence>MSQSHSKKLDVTVEQLRSIYHQFHDILEEKTDLHLPKKDHDDDAVRREVQIQLQEFLLSAMTMASKSLEVVNADTQGKTVKQLIMESQEKYMEPFDLELNEQVRKMYQEWEDETVKVAQLRQTGPAKINEVYNNAKDEYLMHLDGRIGVLEARMTDQQAAEQDEGGEGDDQAAETNWNDIKHDYEVSLNELSQTQQNLPQVRYNVEKVKHLIDYLQKD</sequence>
<keyword evidence="2" id="KW-1185">Reference proteome</keyword>
<evidence type="ECO:0000313" key="1">
    <source>
        <dbReference type="EMBL" id="QID88208.1"/>
    </source>
</evidence>
<dbReference type="GO" id="GO:0000444">
    <property type="term" value="C:MIS12/MIND type complex"/>
    <property type="evidence" value="ECO:0007669"/>
    <property type="project" value="TreeGrafter"/>
</dbReference>
<proteinExistence type="predicted"/>
<dbReference type="AlphaFoldDB" id="A0A6C1EFM4"/>
<protein>
    <submittedName>
        <fullName evidence="1">Kinetochore-associated protein nsl1</fullName>
    </submittedName>
</protein>